<dbReference type="EMBL" id="AK416859">
    <property type="protein sequence ID" value="BAM69200.1"/>
    <property type="molecule type" value="mRNA"/>
</dbReference>
<organism evidence="2">
    <name type="scientific">Lutzomyia ayacuchensis</name>
    <name type="common">Sand fly</name>
    <dbReference type="NCBI Taxonomy" id="252632"/>
    <lineage>
        <taxon>Eukaryota</taxon>
        <taxon>Metazoa</taxon>
        <taxon>Ecdysozoa</taxon>
        <taxon>Arthropoda</taxon>
        <taxon>Hexapoda</taxon>
        <taxon>Insecta</taxon>
        <taxon>Pterygota</taxon>
        <taxon>Neoptera</taxon>
        <taxon>Endopterygota</taxon>
        <taxon>Diptera</taxon>
        <taxon>Nematocera</taxon>
        <taxon>Psychodoidea</taxon>
        <taxon>Psychodidae</taxon>
        <taxon>Lutzomyia</taxon>
        <taxon>Helcocyrtomyia</taxon>
    </lineage>
</organism>
<protein>
    <submittedName>
        <fullName evidence="2">Uncharacterized protein</fullName>
    </submittedName>
</protein>
<proteinExistence type="evidence at transcript level"/>
<evidence type="ECO:0000313" key="2">
    <source>
        <dbReference type="EMBL" id="BAM69200.1"/>
    </source>
</evidence>
<feature type="chain" id="PRO_5003946388" evidence="1">
    <location>
        <begin position="22"/>
        <end position="99"/>
    </location>
</feature>
<name>L0N004_LUTAY</name>
<sequence>MQKIISIFLVLTVLMLITVEARPDPTDGYRQLEGYAVTGQKQKRDVDQQVADFLKQLKENYNNANIDFKFLEIPAGTELTEESEDYQGYRFNYDEYDHE</sequence>
<feature type="signal peptide" evidence="1">
    <location>
        <begin position="1"/>
        <end position="21"/>
    </location>
</feature>
<accession>L0N004</accession>
<evidence type="ECO:0000256" key="1">
    <source>
        <dbReference type="SAM" id="SignalP"/>
    </source>
</evidence>
<reference evidence="2" key="1">
    <citation type="journal article" date="2013" name="Infect. Genet. Evol.">
        <title>Analysis of salivary gland transcripts of the sand fly Lutzomyia ayacuchensis, a vector of Andean-type cutaneous leishmaniasis.</title>
        <authorList>
            <person name="Kato H."/>
            <person name="Jochim R.C."/>
            <person name="Gomez E.A."/>
            <person name="Uezato H."/>
            <person name="Mimori T."/>
            <person name="Korenaga M."/>
            <person name="Sakurai T."/>
            <person name="Katakura K."/>
            <person name="Valenzuela J.G."/>
            <person name="Hashiguchi Y."/>
        </authorList>
    </citation>
    <scope>NUCLEOTIDE SEQUENCE</scope>
    <source>
        <tissue evidence="2">Salivary gland</tissue>
    </source>
</reference>
<dbReference type="AlphaFoldDB" id="L0N004"/>
<keyword evidence="1" id="KW-0732">Signal</keyword>